<evidence type="ECO:0000259" key="1">
    <source>
        <dbReference type="PROSITE" id="PS51112"/>
    </source>
</evidence>
<evidence type="ECO:0000313" key="2">
    <source>
        <dbReference type="EMBL" id="HGU32390.1"/>
    </source>
</evidence>
<name>A0A7C4MLP5_9BACT</name>
<feature type="domain" description="AMMECR1" evidence="1">
    <location>
        <begin position="6"/>
        <end position="186"/>
    </location>
</feature>
<dbReference type="NCBIfam" id="TIGR04335">
    <property type="entry name" value="AmmeMemoSam_A"/>
    <property type="match status" value="1"/>
</dbReference>
<dbReference type="Pfam" id="PF01871">
    <property type="entry name" value="AMMECR1"/>
    <property type="match status" value="1"/>
</dbReference>
<protein>
    <submittedName>
        <fullName evidence="2">AmmeMemoRadiSam system protein A</fullName>
    </submittedName>
</protein>
<gene>
    <name evidence="2" type="primary">amrA</name>
    <name evidence="2" type="ORF">ENS29_05995</name>
</gene>
<dbReference type="PROSITE" id="PS51112">
    <property type="entry name" value="AMMECR1"/>
    <property type="match status" value="1"/>
</dbReference>
<dbReference type="InterPro" id="IPR036071">
    <property type="entry name" value="AMMECR1_dom_sf"/>
</dbReference>
<dbReference type="NCBIfam" id="TIGR00296">
    <property type="entry name" value="TIGR00296 family protein"/>
    <property type="match status" value="1"/>
</dbReference>
<reference evidence="2" key="1">
    <citation type="journal article" date="2020" name="mSystems">
        <title>Genome- and Community-Level Interaction Insights into Carbon Utilization and Element Cycling Functions of Hydrothermarchaeota in Hydrothermal Sediment.</title>
        <authorList>
            <person name="Zhou Z."/>
            <person name="Liu Y."/>
            <person name="Xu W."/>
            <person name="Pan J."/>
            <person name="Luo Z.H."/>
            <person name="Li M."/>
        </authorList>
    </citation>
    <scope>NUCLEOTIDE SEQUENCE [LARGE SCALE GENOMIC DNA]</scope>
    <source>
        <strain evidence="2">SpSt-477</strain>
    </source>
</reference>
<organism evidence="2">
    <name type="scientific">Desulfatirhabdium butyrativorans</name>
    <dbReference type="NCBI Taxonomy" id="340467"/>
    <lineage>
        <taxon>Bacteria</taxon>
        <taxon>Pseudomonadati</taxon>
        <taxon>Thermodesulfobacteriota</taxon>
        <taxon>Desulfobacteria</taxon>
        <taxon>Desulfobacterales</taxon>
        <taxon>Desulfatirhabdiaceae</taxon>
        <taxon>Desulfatirhabdium</taxon>
    </lineage>
</organism>
<dbReference type="Gene3D" id="3.30.1490.150">
    <property type="entry name" value="Hypothetical protein ph0010, domain 2"/>
    <property type="match status" value="1"/>
</dbReference>
<dbReference type="PANTHER" id="PTHR13016:SF0">
    <property type="entry name" value="AMME SYNDROME CANDIDATE GENE 1 PROTEIN"/>
    <property type="match status" value="1"/>
</dbReference>
<sequence length="186" mass="21152">MHIHPEERQALLRLARSTIETNLGLCAAVEQPAFTSDLFRKPLGCFVTLEAAGQLRGCIGNIEPYKPLLEAVRDNAISAAFHDPRFPPMTREEWPTISIEISILTEPKPLEATSPAERLDKLIPGVHGVILTRGYRRATFLPQVWSQLPDKRMFLEHLCRKAGMEGRCWEDPQTQIDVYEAEHFHE</sequence>
<dbReference type="InterPro" id="IPR002733">
    <property type="entry name" value="AMMECR1_domain"/>
</dbReference>
<dbReference type="InterPro" id="IPR023473">
    <property type="entry name" value="AMMECR1"/>
</dbReference>
<dbReference type="SUPFAM" id="SSF143447">
    <property type="entry name" value="AMMECR1-like"/>
    <property type="match status" value="1"/>
</dbReference>
<dbReference type="PANTHER" id="PTHR13016">
    <property type="entry name" value="AMMECR1 HOMOLOG"/>
    <property type="match status" value="1"/>
</dbReference>
<dbReference type="AlphaFoldDB" id="A0A7C4MLP5"/>
<accession>A0A7C4MLP5</accession>
<dbReference type="InterPro" id="IPR027485">
    <property type="entry name" value="AMMECR1_N"/>
</dbReference>
<dbReference type="InterPro" id="IPR027623">
    <property type="entry name" value="AmmeMemoSam_A"/>
</dbReference>
<proteinExistence type="predicted"/>
<dbReference type="EMBL" id="DSUH01000135">
    <property type="protein sequence ID" value="HGU32390.1"/>
    <property type="molecule type" value="Genomic_DNA"/>
</dbReference>
<dbReference type="Gene3D" id="3.30.700.20">
    <property type="entry name" value="Hypothetical protein ph0010, domain 1"/>
    <property type="match status" value="1"/>
</dbReference>
<comment type="caution">
    <text evidence="2">The sequence shown here is derived from an EMBL/GenBank/DDBJ whole genome shotgun (WGS) entry which is preliminary data.</text>
</comment>